<evidence type="ECO:0000313" key="2">
    <source>
        <dbReference type="Proteomes" id="UP001607302"/>
    </source>
</evidence>
<dbReference type="GO" id="GO:0004519">
    <property type="term" value="F:endonuclease activity"/>
    <property type="evidence" value="ECO:0007669"/>
    <property type="project" value="UniProtKB-KW"/>
</dbReference>
<dbReference type="AlphaFoldDB" id="A0ABD2BDB4"/>
<organism evidence="1 2">
    <name type="scientific">Vespula squamosa</name>
    <name type="common">Southern yellow jacket</name>
    <name type="synonym">Wasp</name>
    <dbReference type="NCBI Taxonomy" id="30214"/>
    <lineage>
        <taxon>Eukaryota</taxon>
        <taxon>Metazoa</taxon>
        <taxon>Ecdysozoa</taxon>
        <taxon>Arthropoda</taxon>
        <taxon>Hexapoda</taxon>
        <taxon>Insecta</taxon>
        <taxon>Pterygota</taxon>
        <taxon>Neoptera</taxon>
        <taxon>Endopterygota</taxon>
        <taxon>Hymenoptera</taxon>
        <taxon>Apocrita</taxon>
        <taxon>Aculeata</taxon>
        <taxon>Vespoidea</taxon>
        <taxon>Vespidae</taxon>
        <taxon>Vespinae</taxon>
        <taxon>Vespula</taxon>
    </lineage>
</organism>
<protein>
    <submittedName>
        <fullName evidence="1">Enzymatic polyprotein endonuclease reverse</fullName>
    </submittedName>
</protein>
<keyword evidence="2" id="KW-1185">Reference proteome</keyword>
<keyword evidence="1" id="KW-0378">Hydrolase</keyword>
<keyword evidence="1" id="KW-0540">Nuclease</keyword>
<gene>
    <name evidence="1" type="ORF">V1478_005088</name>
</gene>
<sequence length="223" mass="24689">MNALNSDETSKFSAKNNSVETILLPLDLSLLHVNSNRVPMTRGRNVVIERRPYDRGEKMWYDRNSGNLCTPPQEDATPKAAPRSLRPMRDIAADTPSISIGMVDEKLLCLESNKIRLSDVTSETVTTYGSCIIDIHGHPVEFHVVPKSFPIPYGGILGTDFCKGSADIDFTRKTLSWNGITMPLIGSEEKTIAERTCDADKIKISNNNIKTGYVTFLKLSDGI</sequence>
<keyword evidence="1" id="KW-0255">Endonuclease</keyword>
<accession>A0ABD2BDB4</accession>
<evidence type="ECO:0000313" key="1">
    <source>
        <dbReference type="EMBL" id="KAL2730675.1"/>
    </source>
</evidence>
<dbReference type="Proteomes" id="UP001607302">
    <property type="component" value="Unassembled WGS sequence"/>
</dbReference>
<reference evidence="1 2" key="1">
    <citation type="journal article" date="2024" name="Ann. Entomol. Soc. Am.">
        <title>Genomic analyses of the southern and eastern yellowjacket wasps (Hymenoptera: Vespidae) reveal evolutionary signatures of social life.</title>
        <authorList>
            <person name="Catto M.A."/>
            <person name="Caine P.B."/>
            <person name="Orr S.E."/>
            <person name="Hunt B.G."/>
            <person name="Goodisman M.A.D."/>
        </authorList>
    </citation>
    <scope>NUCLEOTIDE SEQUENCE [LARGE SCALE GENOMIC DNA]</scope>
    <source>
        <strain evidence="1">233</strain>
        <tissue evidence="1">Head and thorax</tissue>
    </source>
</reference>
<name>A0ABD2BDB4_VESSQ</name>
<dbReference type="EMBL" id="JAUDFV010000110">
    <property type="protein sequence ID" value="KAL2730675.1"/>
    <property type="molecule type" value="Genomic_DNA"/>
</dbReference>
<proteinExistence type="predicted"/>
<comment type="caution">
    <text evidence="1">The sequence shown here is derived from an EMBL/GenBank/DDBJ whole genome shotgun (WGS) entry which is preliminary data.</text>
</comment>